<sequence>MTAQGPQPPRDQSVANDHELRVMQAILHNCDAMGVAPEEAKRMAIKSVVNLRRAQEGA</sequence>
<reference evidence="1 2" key="1">
    <citation type="submission" date="2021-02" db="EMBL/GenBank/DDBJ databases">
        <title>Paracoccus methylovroum sp.nov., a new methanol and methylamine utilizing methylotrophic denitrifer.</title>
        <authorList>
            <person name="Timsy T."/>
            <person name="Behrendt U."/>
            <person name="Ulrich A."/>
            <person name="Spanner T."/>
            <person name="Foesel B.U."/>
            <person name="Horn M.A."/>
            <person name="Kolb S."/>
        </authorList>
    </citation>
    <scope>NUCLEOTIDE SEQUENCE [LARGE SCALE GENOMIC DNA]</scope>
    <source>
        <strain evidence="1 2">H4-D09</strain>
        <plasmid evidence="1 2">p2</plasmid>
    </source>
</reference>
<accession>A0ABX7JQL1</accession>
<dbReference type="EMBL" id="CP070372">
    <property type="protein sequence ID" value="QRZ16205.1"/>
    <property type="molecule type" value="Genomic_DNA"/>
</dbReference>
<proteinExistence type="predicted"/>
<name>A0ABX7JQL1_9RHOB</name>
<evidence type="ECO:0000313" key="1">
    <source>
        <dbReference type="EMBL" id="QRZ16205.1"/>
    </source>
</evidence>
<dbReference type="RefSeq" id="WP_205297089.1">
    <property type="nucleotide sequence ID" value="NZ_CP070372.1"/>
</dbReference>
<geneLocation type="plasmid" evidence="1 2">
    <name>p2</name>
</geneLocation>
<evidence type="ECO:0000313" key="2">
    <source>
        <dbReference type="Proteomes" id="UP000663629"/>
    </source>
</evidence>
<organism evidence="1 2">
    <name type="scientific">Paracoccus methylovorus</name>
    <dbReference type="NCBI Taxonomy" id="2812658"/>
    <lineage>
        <taxon>Bacteria</taxon>
        <taxon>Pseudomonadati</taxon>
        <taxon>Pseudomonadota</taxon>
        <taxon>Alphaproteobacteria</taxon>
        <taxon>Rhodobacterales</taxon>
        <taxon>Paracoccaceae</taxon>
        <taxon>Paracoccus</taxon>
    </lineage>
</organism>
<protein>
    <submittedName>
        <fullName evidence="1">Uncharacterized protein</fullName>
    </submittedName>
</protein>
<keyword evidence="1" id="KW-0614">Plasmid</keyword>
<gene>
    <name evidence="1" type="ORF">JWJ88_20760</name>
</gene>
<dbReference type="Proteomes" id="UP000663629">
    <property type="component" value="Plasmid p2"/>
</dbReference>
<keyword evidence="2" id="KW-1185">Reference proteome</keyword>